<name>A0A1E3NV68_WICAA</name>
<dbReference type="InterPro" id="IPR038253">
    <property type="entry name" value="SRP68_N_sf"/>
</dbReference>
<dbReference type="GO" id="GO:0005786">
    <property type="term" value="C:signal recognition particle, endoplasmic reticulum targeting"/>
    <property type="evidence" value="ECO:0007669"/>
    <property type="project" value="UniProtKB-KW"/>
</dbReference>
<feature type="region of interest" description="Disordered" evidence="10">
    <location>
        <begin position="507"/>
        <end position="536"/>
    </location>
</feature>
<evidence type="ECO:0000256" key="6">
    <source>
        <dbReference type="ARBA" id="ARBA00023135"/>
    </source>
</evidence>
<protein>
    <recommendedName>
        <fullName evidence="9">Signal recognition particle subunit SRP68</fullName>
    </recommendedName>
</protein>
<dbReference type="GO" id="GO:0006614">
    <property type="term" value="P:SRP-dependent cotranslational protein targeting to membrane"/>
    <property type="evidence" value="ECO:0007669"/>
    <property type="project" value="InterPro"/>
</dbReference>
<evidence type="ECO:0000256" key="3">
    <source>
        <dbReference type="ARBA" id="ARBA00009352"/>
    </source>
</evidence>
<dbReference type="RefSeq" id="XP_019036245.1">
    <property type="nucleotide sequence ID" value="XM_019183890.1"/>
</dbReference>
<evidence type="ECO:0000313" key="11">
    <source>
        <dbReference type="EMBL" id="ODQ57038.1"/>
    </source>
</evidence>
<dbReference type="InterPro" id="IPR026258">
    <property type="entry name" value="SRP68"/>
</dbReference>
<comment type="subcellular location">
    <subcellularLocation>
        <location evidence="1">Cytoplasm</location>
    </subcellularLocation>
    <subcellularLocation>
        <location evidence="2">Nucleus</location>
        <location evidence="2">Nucleolus</location>
    </subcellularLocation>
</comment>
<dbReference type="PANTHER" id="PTHR12860">
    <property type="entry name" value="SIGNAL RECOGNITION PARTICLE 68 KDA PROTEIN"/>
    <property type="match status" value="1"/>
</dbReference>
<evidence type="ECO:0000256" key="9">
    <source>
        <dbReference type="ARBA" id="ARBA00029498"/>
    </source>
</evidence>
<keyword evidence="5" id="KW-0694">RNA-binding</keyword>
<dbReference type="STRING" id="683960.A0A1E3NV68"/>
<keyword evidence="4" id="KW-0963">Cytoplasm</keyword>
<accession>A0A1E3NV68</accession>
<organism evidence="11 12">
    <name type="scientific">Wickerhamomyces anomalus (strain ATCC 58044 / CBS 1984 / NCYC 433 / NRRL Y-366-8)</name>
    <name type="common">Yeast</name>
    <name type="synonym">Hansenula anomala</name>
    <dbReference type="NCBI Taxonomy" id="683960"/>
    <lineage>
        <taxon>Eukaryota</taxon>
        <taxon>Fungi</taxon>
        <taxon>Dikarya</taxon>
        <taxon>Ascomycota</taxon>
        <taxon>Saccharomycotina</taxon>
        <taxon>Saccharomycetes</taxon>
        <taxon>Phaffomycetales</taxon>
        <taxon>Wickerhamomycetaceae</taxon>
        <taxon>Wickerhamomyces</taxon>
    </lineage>
</organism>
<evidence type="ECO:0000256" key="4">
    <source>
        <dbReference type="ARBA" id="ARBA00022490"/>
    </source>
</evidence>
<evidence type="ECO:0000256" key="10">
    <source>
        <dbReference type="SAM" id="MobiDB-lite"/>
    </source>
</evidence>
<evidence type="ECO:0000256" key="5">
    <source>
        <dbReference type="ARBA" id="ARBA00022884"/>
    </source>
</evidence>
<dbReference type="Proteomes" id="UP000094112">
    <property type="component" value="Unassembled WGS sequence"/>
</dbReference>
<evidence type="ECO:0000256" key="2">
    <source>
        <dbReference type="ARBA" id="ARBA00004604"/>
    </source>
</evidence>
<sequence>MSESPLALTFGARNSAFLQTSEDFRKQRVKVTRRIHKLKRYLKIQIKDTKNYKSKKITSDDYSSDNKYYLLSILEAERDYLYALEIKALLDLNSSTNAQSKQKLLSTRLRKSLKISQNLVEISQNESDETKRLEILVYKELLQAYLAIVSKKWKVAISSYSLARIGLKFLEKHGDIAENKILYKDIIEETIDEPFKLATYRDSKSISIDLNEYSKIIANESAKNSETFKFIDAKDSSFLKADEEAELIKEIDWRSYTARVKDETTSRLLSRAQNVKFDDLESYDNALILWQEALENHSSFISKADQNDDEEQDDQILLAYIKYSSLITRLRRDQTLLSGNKKESLRILDTIITTINEIKELPGVYSDDELFQNLELLSQYYQGLKLKMIGQIYFDDKSYKESLLLCTKSLESLKDAKFTVEIEFISNKDLQTLQSDILTLKQNSHVLAQIEQGLSKDKSVADDVYKFSNDYKNIVNFQIEAAPVKPVLFDVAFNYISYNKSDTKTQFQKQTTQEKAHASQEQTENKKKGFFGIFGR</sequence>
<dbReference type="CDD" id="cd15481">
    <property type="entry name" value="SRP68-RBD"/>
    <property type="match status" value="1"/>
</dbReference>
<dbReference type="PIRSF" id="PIRSF038995">
    <property type="entry name" value="SRP68"/>
    <property type="match status" value="1"/>
</dbReference>
<comment type="similarity">
    <text evidence="3">Belongs to the SRP68 family.</text>
</comment>
<reference evidence="11 12" key="1">
    <citation type="journal article" date="2016" name="Proc. Natl. Acad. Sci. U.S.A.">
        <title>Comparative genomics of biotechnologically important yeasts.</title>
        <authorList>
            <person name="Riley R."/>
            <person name="Haridas S."/>
            <person name="Wolfe K.H."/>
            <person name="Lopes M.R."/>
            <person name="Hittinger C.T."/>
            <person name="Goeker M."/>
            <person name="Salamov A.A."/>
            <person name="Wisecaver J.H."/>
            <person name="Long T.M."/>
            <person name="Calvey C.H."/>
            <person name="Aerts A.L."/>
            <person name="Barry K.W."/>
            <person name="Choi C."/>
            <person name="Clum A."/>
            <person name="Coughlan A.Y."/>
            <person name="Deshpande S."/>
            <person name="Douglass A.P."/>
            <person name="Hanson S.J."/>
            <person name="Klenk H.-P."/>
            <person name="LaButti K.M."/>
            <person name="Lapidus A."/>
            <person name="Lindquist E.A."/>
            <person name="Lipzen A.M."/>
            <person name="Meier-Kolthoff J.P."/>
            <person name="Ohm R.A."/>
            <person name="Otillar R.P."/>
            <person name="Pangilinan J.L."/>
            <person name="Peng Y."/>
            <person name="Rokas A."/>
            <person name="Rosa C.A."/>
            <person name="Scheuner C."/>
            <person name="Sibirny A.A."/>
            <person name="Slot J.C."/>
            <person name="Stielow J.B."/>
            <person name="Sun H."/>
            <person name="Kurtzman C.P."/>
            <person name="Blackwell M."/>
            <person name="Grigoriev I.V."/>
            <person name="Jeffries T.W."/>
        </authorList>
    </citation>
    <scope>NUCLEOTIDE SEQUENCE [LARGE SCALE GENOMIC DNA]</scope>
    <source>
        <strain evidence="12">ATCC 58044 / CBS 1984 / NCYC 433 / NRRL Y-366-8</strain>
    </source>
</reference>
<dbReference type="GO" id="GO:0005730">
    <property type="term" value="C:nucleolus"/>
    <property type="evidence" value="ECO:0007669"/>
    <property type="project" value="UniProtKB-SubCell"/>
</dbReference>
<evidence type="ECO:0000313" key="12">
    <source>
        <dbReference type="Proteomes" id="UP000094112"/>
    </source>
</evidence>
<dbReference type="OrthoDB" id="10255118at2759"/>
<keyword evidence="6" id="KW-0733">Signal recognition particle</keyword>
<keyword evidence="8" id="KW-0687">Ribonucleoprotein</keyword>
<dbReference type="AlphaFoldDB" id="A0A1E3NV68"/>
<dbReference type="PANTHER" id="PTHR12860:SF0">
    <property type="entry name" value="SIGNAL RECOGNITION PARTICLE SUBUNIT SRP68"/>
    <property type="match status" value="1"/>
</dbReference>
<proteinExistence type="inferred from homology"/>
<evidence type="ECO:0000256" key="7">
    <source>
        <dbReference type="ARBA" id="ARBA00023242"/>
    </source>
</evidence>
<dbReference type="GO" id="GO:0008312">
    <property type="term" value="F:7S RNA binding"/>
    <property type="evidence" value="ECO:0007669"/>
    <property type="project" value="InterPro"/>
</dbReference>
<gene>
    <name evidence="11" type="ORF">WICANDRAFT_65303</name>
</gene>
<dbReference type="GO" id="GO:0005047">
    <property type="term" value="F:signal recognition particle binding"/>
    <property type="evidence" value="ECO:0007669"/>
    <property type="project" value="InterPro"/>
</dbReference>
<feature type="compositionally biased region" description="Basic and acidic residues" evidence="10">
    <location>
        <begin position="512"/>
        <end position="527"/>
    </location>
</feature>
<dbReference type="Pfam" id="PF16969">
    <property type="entry name" value="SRP68"/>
    <property type="match status" value="1"/>
</dbReference>
<dbReference type="Gene3D" id="1.10.3450.40">
    <property type="entry name" value="Signal recognition particle, SRP68 subunit, RNA-binding domain"/>
    <property type="match status" value="1"/>
</dbReference>
<keyword evidence="12" id="KW-1185">Reference proteome</keyword>
<dbReference type="GeneID" id="30201136"/>
<dbReference type="GO" id="GO:0030942">
    <property type="term" value="F:endoplasmic reticulum signal peptide binding"/>
    <property type="evidence" value="ECO:0007669"/>
    <property type="project" value="InterPro"/>
</dbReference>
<dbReference type="EMBL" id="KV454214">
    <property type="protein sequence ID" value="ODQ57038.1"/>
    <property type="molecule type" value="Genomic_DNA"/>
</dbReference>
<dbReference type="InterPro" id="IPR034652">
    <property type="entry name" value="SRP68-RBD"/>
</dbReference>
<evidence type="ECO:0000256" key="1">
    <source>
        <dbReference type="ARBA" id="ARBA00004496"/>
    </source>
</evidence>
<keyword evidence="7" id="KW-0539">Nucleus</keyword>
<evidence type="ECO:0000256" key="8">
    <source>
        <dbReference type="ARBA" id="ARBA00023274"/>
    </source>
</evidence>